<organism evidence="1 2">
    <name type="scientific">Agarivorans gilvus</name>
    <dbReference type="NCBI Taxonomy" id="680279"/>
    <lineage>
        <taxon>Bacteria</taxon>
        <taxon>Pseudomonadati</taxon>
        <taxon>Pseudomonadota</taxon>
        <taxon>Gammaproteobacteria</taxon>
        <taxon>Alteromonadales</taxon>
        <taxon>Alteromonadaceae</taxon>
        <taxon>Agarivorans</taxon>
    </lineage>
</organism>
<reference evidence="2" key="1">
    <citation type="journal article" date="2019" name="Int. J. Syst. Evol. Microbiol.">
        <title>The Global Catalogue of Microorganisms (GCM) 10K type strain sequencing project: providing services to taxonomists for standard genome sequencing and annotation.</title>
        <authorList>
            <consortium name="The Broad Institute Genomics Platform"/>
            <consortium name="The Broad Institute Genome Sequencing Center for Infectious Disease"/>
            <person name="Wu L."/>
            <person name="Ma J."/>
        </authorList>
    </citation>
    <scope>NUCLEOTIDE SEQUENCE [LARGE SCALE GENOMIC DNA]</scope>
    <source>
        <strain evidence="2">CGMCC 1.10131</strain>
    </source>
</reference>
<dbReference type="EMBL" id="BMDY01000004">
    <property type="protein sequence ID" value="GGA98361.1"/>
    <property type="molecule type" value="Genomic_DNA"/>
</dbReference>
<gene>
    <name evidence="1" type="ORF">GCM10007414_09210</name>
</gene>
<evidence type="ECO:0000313" key="2">
    <source>
        <dbReference type="Proteomes" id="UP000651977"/>
    </source>
</evidence>
<accession>A0ABQ1I0H3</accession>
<evidence type="ECO:0000313" key="1">
    <source>
        <dbReference type="EMBL" id="GGA98361.1"/>
    </source>
</evidence>
<proteinExistence type="predicted"/>
<dbReference type="RefSeq" id="WP_055732223.1">
    <property type="nucleotide sequence ID" value="NZ_BMDY01000004.1"/>
</dbReference>
<dbReference type="InterPro" id="IPR020979">
    <property type="entry name" value="Uncharacterised_A0KLC6"/>
</dbReference>
<protein>
    <submittedName>
        <fullName evidence="1">Topoisomerase II</fullName>
    </submittedName>
</protein>
<keyword evidence="2" id="KW-1185">Reference proteome</keyword>
<dbReference type="Pfam" id="PF12290">
    <property type="entry name" value="DUF3802"/>
    <property type="match status" value="1"/>
</dbReference>
<comment type="caution">
    <text evidence="1">The sequence shown here is derived from an EMBL/GenBank/DDBJ whole genome shotgun (WGS) entry which is preliminary data.</text>
</comment>
<sequence length="116" mass="13342">MVTDSEGYIQLIGFLTDNLALFEHTQTQQNPLTICDYVSEQLSESVMLVCRQHEHLDSEHRFTVIREIDAIVNDLEQVLSGVWMSSPTQQQQQFIDEFVGLIKNMFDNQLLAVDPL</sequence>
<dbReference type="Proteomes" id="UP000651977">
    <property type="component" value="Unassembled WGS sequence"/>
</dbReference>
<name>A0ABQ1I0H3_9ALTE</name>